<dbReference type="PRINTS" id="PR00410">
    <property type="entry name" value="PHEHYDRXLASE"/>
</dbReference>
<protein>
    <submittedName>
        <fullName evidence="11">2Fe-2S iron-sulfur cluster binding domain-containing protein</fullName>
    </submittedName>
    <submittedName>
        <fullName evidence="12">2Fe-2S iron-sulfur cluster-binding protein</fullName>
    </submittedName>
</protein>
<dbReference type="SUPFAM" id="SSF54292">
    <property type="entry name" value="2Fe-2S ferredoxin-like"/>
    <property type="match status" value="1"/>
</dbReference>
<dbReference type="GO" id="GO:0016491">
    <property type="term" value="F:oxidoreductase activity"/>
    <property type="evidence" value="ECO:0007669"/>
    <property type="project" value="UniProtKB-KW"/>
</dbReference>
<dbReference type="InterPro" id="IPR012675">
    <property type="entry name" value="Beta-grasp_dom_sf"/>
</dbReference>
<dbReference type="Gene3D" id="3.40.50.80">
    <property type="entry name" value="Nucleotide-binding domain of ferredoxin-NADP reductase (FNR) module"/>
    <property type="match status" value="1"/>
</dbReference>
<feature type="domain" description="2Fe-2S ferredoxin-type" evidence="9">
    <location>
        <begin position="264"/>
        <end position="353"/>
    </location>
</feature>
<evidence type="ECO:0000256" key="7">
    <source>
        <dbReference type="ARBA" id="ARBA00023004"/>
    </source>
</evidence>
<dbReference type="InterPro" id="IPR050415">
    <property type="entry name" value="MRET"/>
</dbReference>
<keyword evidence="2" id="KW-0285">Flavoprotein</keyword>
<dbReference type="GO" id="GO:0046872">
    <property type="term" value="F:metal ion binding"/>
    <property type="evidence" value="ECO:0007669"/>
    <property type="project" value="UniProtKB-KW"/>
</dbReference>
<evidence type="ECO:0000256" key="4">
    <source>
        <dbReference type="ARBA" id="ARBA00022723"/>
    </source>
</evidence>
<dbReference type="GO" id="GO:0051537">
    <property type="term" value="F:2 iron, 2 sulfur cluster binding"/>
    <property type="evidence" value="ECO:0007669"/>
    <property type="project" value="UniProtKB-KW"/>
</dbReference>
<dbReference type="InterPro" id="IPR017927">
    <property type="entry name" value="FAD-bd_FR_type"/>
</dbReference>
<keyword evidence="4" id="KW-0479">Metal-binding</keyword>
<gene>
    <name evidence="11" type="ORF">I6H06_10625</name>
    <name evidence="12" type="ORF">NFI99_06055</name>
</gene>
<dbReference type="GeneID" id="45694767"/>
<keyword evidence="7" id="KW-0408">Iron</keyword>
<evidence type="ECO:0000313" key="13">
    <source>
        <dbReference type="Proteomes" id="UP000594892"/>
    </source>
</evidence>
<dbReference type="GO" id="GO:0050660">
    <property type="term" value="F:flavin adenine dinucleotide binding"/>
    <property type="evidence" value="ECO:0007669"/>
    <property type="project" value="TreeGrafter"/>
</dbReference>
<comment type="cofactor">
    <cofactor evidence="1">
        <name>FAD</name>
        <dbReference type="ChEBI" id="CHEBI:57692"/>
    </cofactor>
</comment>
<organism evidence="11 13">
    <name type="scientific">Burkholderia glumae</name>
    <name type="common">Pseudomonas glumae</name>
    <dbReference type="NCBI Taxonomy" id="337"/>
    <lineage>
        <taxon>Bacteria</taxon>
        <taxon>Pseudomonadati</taxon>
        <taxon>Pseudomonadota</taxon>
        <taxon>Betaproteobacteria</taxon>
        <taxon>Burkholderiales</taxon>
        <taxon>Burkholderiaceae</taxon>
        <taxon>Burkholderia</taxon>
    </lineage>
</organism>
<reference evidence="12" key="2">
    <citation type="submission" date="2022-06" db="EMBL/GenBank/DDBJ databases">
        <title>Draft genome sequence of Burkholderia glumae strain GR20004 isolated from rice panicle showing bacterial panicle blight.</title>
        <authorList>
            <person name="Choi S.Y."/>
            <person name="Lee Y.H."/>
        </authorList>
    </citation>
    <scope>NUCLEOTIDE SEQUENCE</scope>
    <source>
        <strain evidence="12">GR20004</strain>
    </source>
</reference>
<dbReference type="Gene3D" id="3.10.20.30">
    <property type="match status" value="1"/>
</dbReference>
<dbReference type="PROSITE" id="PS00197">
    <property type="entry name" value="2FE2S_FER_1"/>
    <property type="match status" value="1"/>
</dbReference>
<dbReference type="EMBL" id="CP065600">
    <property type="protein sequence ID" value="QPQ90033.1"/>
    <property type="molecule type" value="Genomic_DNA"/>
</dbReference>
<dbReference type="InterPro" id="IPR008333">
    <property type="entry name" value="Cbr1-like_FAD-bd_dom"/>
</dbReference>
<evidence type="ECO:0000313" key="11">
    <source>
        <dbReference type="EMBL" id="QPQ90033.1"/>
    </source>
</evidence>
<keyword evidence="8" id="KW-0411">Iron-sulfur</keyword>
<dbReference type="InterPro" id="IPR017938">
    <property type="entry name" value="Riboflavin_synthase-like_b-brl"/>
</dbReference>
<dbReference type="CDD" id="cd06214">
    <property type="entry name" value="PA_degradation_oxidoreductase_like"/>
    <property type="match status" value="1"/>
</dbReference>
<dbReference type="CDD" id="cd00207">
    <property type="entry name" value="fer2"/>
    <property type="match status" value="1"/>
</dbReference>
<dbReference type="PANTHER" id="PTHR47354:SF8">
    <property type="entry name" value="1,2-PHENYLACETYL-COA EPOXIDASE, SUBUNIT E"/>
    <property type="match status" value="1"/>
</dbReference>
<dbReference type="Gene3D" id="2.40.30.10">
    <property type="entry name" value="Translation factors"/>
    <property type="match status" value="1"/>
</dbReference>
<accession>A0AAP9XWQ4</accession>
<name>A0AAP9XWQ4_BURGL</name>
<evidence type="ECO:0000256" key="1">
    <source>
        <dbReference type="ARBA" id="ARBA00001974"/>
    </source>
</evidence>
<dbReference type="SUPFAM" id="SSF63380">
    <property type="entry name" value="Riboflavin synthase domain-like"/>
    <property type="match status" value="1"/>
</dbReference>
<evidence type="ECO:0000313" key="12">
    <source>
        <dbReference type="EMBL" id="USS41830.1"/>
    </source>
</evidence>
<evidence type="ECO:0000256" key="8">
    <source>
        <dbReference type="ARBA" id="ARBA00023014"/>
    </source>
</evidence>
<dbReference type="SUPFAM" id="SSF52343">
    <property type="entry name" value="Ferredoxin reductase-like, C-terminal NADP-linked domain"/>
    <property type="match status" value="1"/>
</dbReference>
<evidence type="ECO:0000313" key="14">
    <source>
        <dbReference type="Proteomes" id="UP001056386"/>
    </source>
</evidence>
<evidence type="ECO:0000256" key="3">
    <source>
        <dbReference type="ARBA" id="ARBA00022714"/>
    </source>
</evidence>
<dbReference type="RefSeq" id="WP_012733926.1">
    <property type="nucleotide sequence ID" value="NZ_CP023204.1"/>
</dbReference>
<dbReference type="EMBL" id="CP099583">
    <property type="protein sequence ID" value="USS41830.1"/>
    <property type="molecule type" value="Genomic_DNA"/>
</dbReference>
<proteinExistence type="predicted"/>
<dbReference type="Pfam" id="PF00175">
    <property type="entry name" value="NAD_binding_1"/>
    <property type="match status" value="1"/>
</dbReference>
<dbReference type="InterPro" id="IPR036010">
    <property type="entry name" value="2Fe-2S_ferredoxin-like_sf"/>
</dbReference>
<keyword evidence="3" id="KW-0001">2Fe-2S</keyword>
<dbReference type="Pfam" id="PF00970">
    <property type="entry name" value="FAD_binding_6"/>
    <property type="match status" value="1"/>
</dbReference>
<evidence type="ECO:0000256" key="2">
    <source>
        <dbReference type="ARBA" id="ARBA00022630"/>
    </source>
</evidence>
<evidence type="ECO:0000259" key="10">
    <source>
        <dbReference type="PROSITE" id="PS51384"/>
    </source>
</evidence>
<reference evidence="11 13" key="1">
    <citation type="submission" date="2020-12" db="EMBL/GenBank/DDBJ databases">
        <title>FDA dAtabase for Regulatory Grade micrObial Sequences (FDA-ARGOS): Supporting development and validation of Infectious Disease Dx tests.</title>
        <authorList>
            <person name="Minogue T."/>
            <person name="Wolcott M."/>
            <person name="Wasieloski L."/>
            <person name="Aguilar W."/>
            <person name="Moore D."/>
            <person name="Jaissle J."/>
            <person name="Tallon L."/>
            <person name="Sadzewicz L."/>
            <person name="Zhao X."/>
            <person name="Boylan J."/>
            <person name="Ott S."/>
            <person name="Bowen H."/>
            <person name="Vavikolanu K."/>
            <person name="Mehta A."/>
            <person name="Aluvathingal J."/>
            <person name="Nadendla S."/>
            <person name="Yan Y."/>
            <person name="Sichtig H."/>
        </authorList>
    </citation>
    <scope>NUCLEOTIDE SEQUENCE [LARGE SCALE GENOMIC DNA]</scope>
    <source>
        <strain evidence="11 13">FDAARGOS_949</strain>
    </source>
</reference>
<feature type="domain" description="FAD-binding FR-type" evidence="10">
    <location>
        <begin position="2"/>
        <end position="105"/>
    </location>
</feature>
<dbReference type="PANTHER" id="PTHR47354">
    <property type="entry name" value="NADH OXIDOREDUCTASE HCR"/>
    <property type="match status" value="1"/>
</dbReference>
<sequence>MSQFFPLTISAVYPETRDATVLEFAVPETLASRFSHRQGQHLTLRATIGGQDVRRAYSLCNAVGAPLRVAIKKVEGGVFSGWAQANLRAGQQIEVMPPSGNFYVPLAADRACHYAGFASGSGITPMLSILKTTLQEEPASRFTLVYGNRNVGSTMFREELADLKDRHASRLSLIYVFSGEAQEVELCNGRLTHERVQGLLRSWLPAASIDYAFVCGPAQMMDEVCCALEDSGVPTPRIKREYFQPAGAPAAVVQRPAGAAEAGKRMTLIVDGATRQVEWTGSAATILDEALAAGIDLRYSCKGGVCATCRCRVVEGAVEMDAQYALDADELAQGYVLGCRARPSTPNLVLEFD</sequence>
<dbReference type="Pfam" id="PF00111">
    <property type="entry name" value="Fer2"/>
    <property type="match status" value="1"/>
</dbReference>
<keyword evidence="6" id="KW-0560">Oxidoreductase</keyword>
<dbReference type="InterPro" id="IPR039261">
    <property type="entry name" value="FNR_nucleotide-bd"/>
</dbReference>
<evidence type="ECO:0000256" key="5">
    <source>
        <dbReference type="ARBA" id="ARBA00022827"/>
    </source>
</evidence>
<dbReference type="PROSITE" id="PS51384">
    <property type="entry name" value="FAD_FR"/>
    <property type="match status" value="1"/>
</dbReference>
<dbReference type="Proteomes" id="UP000594892">
    <property type="component" value="Chromosome 1"/>
</dbReference>
<keyword evidence="14" id="KW-1185">Reference proteome</keyword>
<dbReference type="InterPro" id="IPR006058">
    <property type="entry name" value="2Fe2S_fd_BS"/>
</dbReference>
<evidence type="ECO:0000259" key="9">
    <source>
        <dbReference type="PROSITE" id="PS51085"/>
    </source>
</evidence>
<dbReference type="AlphaFoldDB" id="A0AAP9XWQ4"/>
<evidence type="ECO:0000256" key="6">
    <source>
        <dbReference type="ARBA" id="ARBA00023002"/>
    </source>
</evidence>
<dbReference type="InterPro" id="IPR001041">
    <property type="entry name" value="2Fe-2S_ferredoxin-type"/>
</dbReference>
<keyword evidence="5" id="KW-0274">FAD</keyword>
<dbReference type="Proteomes" id="UP001056386">
    <property type="component" value="Chromosome 2"/>
</dbReference>
<dbReference type="PROSITE" id="PS51085">
    <property type="entry name" value="2FE2S_FER_2"/>
    <property type="match status" value="1"/>
</dbReference>
<dbReference type="InterPro" id="IPR001433">
    <property type="entry name" value="OxRdtase_FAD/NAD-bd"/>
</dbReference>